<accession>A0A4V5P0L4</accession>
<evidence type="ECO:0000259" key="2">
    <source>
        <dbReference type="Pfam" id="PF14344"/>
    </source>
</evidence>
<gene>
    <name evidence="3" type="ORF">FA045_07165</name>
</gene>
<dbReference type="Pfam" id="PF14344">
    <property type="entry name" value="DUF4397"/>
    <property type="match status" value="1"/>
</dbReference>
<keyword evidence="4" id="KW-1185">Reference proteome</keyword>
<feature type="chain" id="PRO_5020623754" evidence="1">
    <location>
        <begin position="20"/>
        <end position="262"/>
    </location>
</feature>
<proteinExistence type="predicted"/>
<dbReference type="Proteomes" id="UP000310477">
    <property type="component" value="Unassembled WGS sequence"/>
</dbReference>
<evidence type="ECO:0000313" key="3">
    <source>
        <dbReference type="EMBL" id="TKC02017.1"/>
    </source>
</evidence>
<dbReference type="AlphaFoldDB" id="A0A4V5P0L4"/>
<dbReference type="OrthoDB" id="9792011at2"/>
<dbReference type="PROSITE" id="PS51257">
    <property type="entry name" value="PROKAR_LIPOPROTEIN"/>
    <property type="match status" value="1"/>
</dbReference>
<evidence type="ECO:0000256" key="1">
    <source>
        <dbReference type="SAM" id="SignalP"/>
    </source>
</evidence>
<dbReference type="RefSeq" id="WP_136875949.1">
    <property type="nucleotide sequence ID" value="NZ_SWBO01000003.1"/>
</dbReference>
<dbReference type="EMBL" id="SWBO01000003">
    <property type="protein sequence ID" value="TKC02017.1"/>
    <property type="molecule type" value="Genomic_DNA"/>
</dbReference>
<name>A0A4V5P0L4_9SPHI</name>
<reference evidence="3 4" key="1">
    <citation type="submission" date="2019-04" db="EMBL/GenBank/DDBJ databases">
        <title>Pedobacter sp. AR-2-6 sp. nov., isolated from Arctic soil.</title>
        <authorList>
            <person name="Dahal R.H."/>
            <person name="Kim D.-U."/>
        </authorList>
    </citation>
    <scope>NUCLEOTIDE SEQUENCE [LARGE SCALE GENOMIC DNA]</scope>
    <source>
        <strain evidence="3 4">AR-2-6</strain>
    </source>
</reference>
<dbReference type="InterPro" id="IPR025510">
    <property type="entry name" value="DUF4397"/>
</dbReference>
<evidence type="ECO:0000313" key="4">
    <source>
        <dbReference type="Proteomes" id="UP000310477"/>
    </source>
</evidence>
<protein>
    <submittedName>
        <fullName evidence="3">DUF4397 domain-containing protein</fullName>
    </submittedName>
</protein>
<feature type="signal peptide" evidence="1">
    <location>
        <begin position="1"/>
        <end position="19"/>
    </location>
</feature>
<organism evidence="3 4">
    <name type="scientific">Pedobacter cryotolerans</name>
    <dbReference type="NCBI Taxonomy" id="2571270"/>
    <lineage>
        <taxon>Bacteria</taxon>
        <taxon>Pseudomonadati</taxon>
        <taxon>Bacteroidota</taxon>
        <taxon>Sphingobacteriia</taxon>
        <taxon>Sphingobacteriales</taxon>
        <taxon>Sphingobacteriaceae</taxon>
        <taxon>Pedobacter</taxon>
    </lineage>
</organism>
<sequence length="262" mass="27970">MKKLTYILLAFASFFAACEKGTLVETTDYEKVAVGDPKYSYIKILNLTPSSPVLNFFMDGAKFSANQSTTGLPSTGYAYNGLFPDLGYAVTTPGSKVLSANIIPTATADANLEVLKQTINASAGKYYTIFTTGVYSTTTKNIPSVFVLEDVKPALDTSKVFVRIVNLYNGSPNLDVVRISTGVKLASNVAYGTASPFTEIPNPGSGIAPSNVFRVDNAATGVAIIPTTTYALSKGRAYTIYYRGILGNTSFPLAAGFYTTFY</sequence>
<comment type="caution">
    <text evidence="3">The sequence shown here is derived from an EMBL/GenBank/DDBJ whole genome shotgun (WGS) entry which is preliminary data.</text>
</comment>
<keyword evidence="1" id="KW-0732">Signal</keyword>
<feature type="domain" description="DUF4397" evidence="2">
    <location>
        <begin position="40"/>
        <end position="176"/>
    </location>
</feature>